<evidence type="ECO:0000313" key="4">
    <source>
        <dbReference type="Proteomes" id="UP000693970"/>
    </source>
</evidence>
<evidence type="ECO:0008006" key="5">
    <source>
        <dbReference type="Google" id="ProtNLM"/>
    </source>
</evidence>
<dbReference type="EMBL" id="JAGRRH010000088">
    <property type="protein sequence ID" value="KAG7337294.1"/>
    <property type="molecule type" value="Genomic_DNA"/>
</dbReference>
<feature type="region of interest" description="Disordered" evidence="1">
    <location>
        <begin position="368"/>
        <end position="403"/>
    </location>
</feature>
<accession>A0A9K3K553</accession>
<evidence type="ECO:0000256" key="1">
    <source>
        <dbReference type="SAM" id="MobiDB-lite"/>
    </source>
</evidence>
<gene>
    <name evidence="2" type="ORF">IV203_004885</name>
    <name evidence="3" type="ORF">IV203_030160</name>
</gene>
<sequence length="403" mass="44714">MSPSSKSSDDSASSSITSKDSANETRLQDFVSRHANSASPSRAATHGNRNEGTPAVRNVRTHKRRKIYKVYKTYNYNIYIQGMPPEILPIVQTALAGAASVAPATRPTSPPTAAGVAAAAAAFPFRHSPTRQMATPAVASPVANDTAVRHATSHLPAASGNRTRSSDRPTTPPIDGSPQPSGGLLHEEQTPMTRRGSEVEEEATFPPTAEDEAETRALNEEFNRRMFNIDLDGNFLDEGNPGKPRASQQLTNQDFDEHVEICHAHTSEDQEFHAVIREKYGSKYYDVSRNYSVNVRTLPNGEEVTTLLRKGRPMIRQREVFRAIHDFHVGSCNHRRQATVNSVKQKYGNITRNMIDTYISICPTCLGRSQGKKPRRRRIRRALNEPESHPEQHVTAEEEKAEE</sequence>
<comment type="caution">
    <text evidence="2">The sequence shown here is derived from an EMBL/GenBank/DDBJ whole genome shotgun (WGS) entry which is preliminary data.</text>
</comment>
<feature type="compositionally biased region" description="Basic and acidic residues" evidence="1">
    <location>
        <begin position="382"/>
        <end position="403"/>
    </location>
</feature>
<feature type="region of interest" description="Disordered" evidence="1">
    <location>
        <begin position="1"/>
        <end position="59"/>
    </location>
</feature>
<feature type="region of interest" description="Disordered" evidence="1">
    <location>
        <begin position="153"/>
        <end position="213"/>
    </location>
</feature>
<reference evidence="2" key="2">
    <citation type="submission" date="2021-04" db="EMBL/GenBank/DDBJ databases">
        <authorList>
            <person name="Podell S."/>
        </authorList>
    </citation>
    <scope>NUCLEOTIDE SEQUENCE</scope>
    <source>
        <strain evidence="2">Hildebrandi</strain>
    </source>
</reference>
<evidence type="ECO:0000313" key="3">
    <source>
        <dbReference type="EMBL" id="KAG7367489.1"/>
    </source>
</evidence>
<organism evidence="2 4">
    <name type="scientific">Nitzschia inconspicua</name>
    <dbReference type="NCBI Taxonomy" id="303405"/>
    <lineage>
        <taxon>Eukaryota</taxon>
        <taxon>Sar</taxon>
        <taxon>Stramenopiles</taxon>
        <taxon>Ochrophyta</taxon>
        <taxon>Bacillariophyta</taxon>
        <taxon>Bacillariophyceae</taxon>
        <taxon>Bacillariophycidae</taxon>
        <taxon>Bacillariales</taxon>
        <taxon>Bacillariaceae</taxon>
        <taxon>Nitzschia</taxon>
    </lineage>
</organism>
<name>A0A9K3K553_9STRA</name>
<dbReference type="AlphaFoldDB" id="A0A9K3K553"/>
<dbReference type="Proteomes" id="UP000693970">
    <property type="component" value="Unassembled WGS sequence"/>
</dbReference>
<evidence type="ECO:0000313" key="2">
    <source>
        <dbReference type="EMBL" id="KAG7337294.1"/>
    </source>
</evidence>
<feature type="compositionally biased region" description="Acidic residues" evidence="1">
    <location>
        <begin position="199"/>
        <end position="213"/>
    </location>
</feature>
<keyword evidence="4" id="KW-1185">Reference proteome</keyword>
<feature type="compositionally biased region" description="Basic residues" evidence="1">
    <location>
        <begin position="370"/>
        <end position="381"/>
    </location>
</feature>
<protein>
    <recommendedName>
        <fullName evidence="5">Integrase zinc-binding domain-containing protein</fullName>
    </recommendedName>
</protein>
<dbReference type="OrthoDB" id="7552853at2759"/>
<reference evidence="2" key="1">
    <citation type="journal article" date="2021" name="Sci. Rep.">
        <title>Diploid genomic architecture of Nitzschia inconspicua, an elite biomass production diatom.</title>
        <authorList>
            <person name="Oliver A."/>
            <person name="Podell S."/>
            <person name="Pinowska A."/>
            <person name="Traller J.C."/>
            <person name="Smith S.R."/>
            <person name="McClure R."/>
            <person name="Beliaev A."/>
            <person name="Bohutskyi P."/>
            <person name="Hill E.A."/>
            <person name="Rabines A."/>
            <person name="Zheng H."/>
            <person name="Allen L.Z."/>
            <person name="Kuo A."/>
            <person name="Grigoriev I.V."/>
            <person name="Allen A.E."/>
            <person name="Hazlebeck D."/>
            <person name="Allen E.E."/>
        </authorList>
    </citation>
    <scope>NUCLEOTIDE SEQUENCE</scope>
    <source>
        <strain evidence="2">Hildebrandi</strain>
    </source>
</reference>
<dbReference type="EMBL" id="JAGRRH010000007">
    <property type="protein sequence ID" value="KAG7367489.1"/>
    <property type="molecule type" value="Genomic_DNA"/>
</dbReference>
<feature type="compositionally biased region" description="Low complexity" evidence="1">
    <location>
        <begin position="1"/>
        <end position="20"/>
    </location>
</feature>
<proteinExistence type="predicted"/>